<reference evidence="1" key="1">
    <citation type="submission" date="2014-05" db="EMBL/GenBank/DDBJ databases">
        <authorList>
            <person name="Chronopoulou M."/>
        </authorList>
    </citation>
    <scope>NUCLEOTIDE SEQUENCE</scope>
    <source>
        <tissue evidence="1">Whole organism</tissue>
    </source>
</reference>
<protein>
    <submittedName>
        <fullName evidence="1">Uncharacterized protein</fullName>
    </submittedName>
</protein>
<dbReference type="AlphaFoldDB" id="A0A0K2V1S1"/>
<dbReference type="EMBL" id="HACA01026909">
    <property type="protein sequence ID" value="CDW44270.1"/>
    <property type="molecule type" value="Transcribed_RNA"/>
</dbReference>
<sequence length="57" mass="6905">SFVGLPISIMFRSMSLSLLDHITFGSKRNKKRLESIWTDKWKRIEWDRNTLDYSPRF</sequence>
<evidence type="ECO:0000313" key="1">
    <source>
        <dbReference type="EMBL" id="CDW44270.1"/>
    </source>
</evidence>
<name>A0A0K2V1S1_LEPSM</name>
<feature type="non-terminal residue" evidence="1">
    <location>
        <position position="1"/>
    </location>
</feature>
<organism evidence="1">
    <name type="scientific">Lepeophtheirus salmonis</name>
    <name type="common">Salmon louse</name>
    <name type="synonym">Caligus salmonis</name>
    <dbReference type="NCBI Taxonomy" id="72036"/>
    <lineage>
        <taxon>Eukaryota</taxon>
        <taxon>Metazoa</taxon>
        <taxon>Ecdysozoa</taxon>
        <taxon>Arthropoda</taxon>
        <taxon>Crustacea</taxon>
        <taxon>Multicrustacea</taxon>
        <taxon>Hexanauplia</taxon>
        <taxon>Copepoda</taxon>
        <taxon>Siphonostomatoida</taxon>
        <taxon>Caligidae</taxon>
        <taxon>Lepeophtheirus</taxon>
    </lineage>
</organism>
<accession>A0A0K2V1S1</accession>
<proteinExistence type="predicted"/>